<dbReference type="SUPFAM" id="SSF51735">
    <property type="entry name" value="NAD(P)-binding Rossmann-fold domains"/>
    <property type="match status" value="1"/>
</dbReference>
<accession>A0AAV8VNY7</accession>
<dbReference type="PRINTS" id="PR00081">
    <property type="entry name" value="GDHRDH"/>
</dbReference>
<dbReference type="Gene3D" id="3.40.50.720">
    <property type="entry name" value="NAD(P)-binding Rossmann-like Domain"/>
    <property type="match status" value="1"/>
</dbReference>
<dbReference type="InterPro" id="IPR036291">
    <property type="entry name" value="NAD(P)-bd_dom_sf"/>
</dbReference>
<dbReference type="GO" id="GO:0016491">
    <property type="term" value="F:oxidoreductase activity"/>
    <property type="evidence" value="ECO:0007669"/>
    <property type="project" value="UniProtKB-KW"/>
</dbReference>
<protein>
    <recommendedName>
        <fullName evidence="5">Dehydrogenase/reductase SDR family member 11</fullName>
    </recommendedName>
</protein>
<evidence type="ECO:0000313" key="3">
    <source>
        <dbReference type="EMBL" id="KAJ8916038.1"/>
    </source>
</evidence>
<dbReference type="PRINTS" id="PR00080">
    <property type="entry name" value="SDRFAMILY"/>
</dbReference>
<dbReference type="PANTHER" id="PTHR43115:SF4">
    <property type="entry name" value="DEHYDROGENASE_REDUCTASE SDR FAMILY MEMBER 11"/>
    <property type="match status" value="1"/>
</dbReference>
<proteinExistence type="inferred from homology"/>
<organism evidence="3 4">
    <name type="scientific">Exocentrus adspersus</name>
    <dbReference type="NCBI Taxonomy" id="1586481"/>
    <lineage>
        <taxon>Eukaryota</taxon>
        <taxon>Metazoa</taxon>
        <taxon>Ecdysozoa</taxon>
        <taxon>Arthropoda</taxon>
        <taxon>Hexapoda</taxon>
        <taxon>Insecta</taxon>
        <taxon>Pterygota</taxon>
        <taxon>Neoptera</taxon>
        <taxon>Endopterygota</taxon>
        <taxon>Coleoptera</taxon>
        <taxon>Polyphaga</taxon>
        <taxon>Cucujiformia</taxon>
        <taxon>Chrysomeloidea</taxon>
        <taxon>Cerambycidae</taxon>
        <taxon>Lamiinae</taxon>
        <taxon>Acanthocinini</taxon>
        <taxon>Exocentrus</taxon>
    </lineage>
</organism>
<dbReference type="PANTHER" id="PTHR43115">
    <property type="entry name" value="DEHYDROGENASE/REDUCTASE SDR FAMILY MEMBER 11"/>
    <property type="match status" value="1"/>
</dbReference>
<sequence>MQISKSLARRKDRLEDLAVKLCDKKGSLVPLQVDICNEEEILTAFAWIKENLGPINILVNSAGISLRQATVTEGQTDVWEKILQVNVLGLCIATREAVRDMKSNNVDGHIIHINSILGHHVSKYPGMSIYPATKFAVTALAETLRLELDNQKSKIKITVTQIVGKFVVNRKIR</sequence>
<dbReference type="Proteomes" id="UP001159042">
    <property type="component" value="Unassembled WGS sequence"/>
</dbReference>
<dbReference type="Pfam" id="PF00106">
    <property type="entry name" value="adh_short"/>
    <property type="match status" value="1"/>
</dbReference>
<evidence type="ECO:0000256" key="2">
    <source>
        <dbReference type="ARBA" id="ARBA00023002"/>
    </source>
</evidence>
<dbReference type="InterPro" id="IPR002347">
    <property type="entry name" value="SDR_fam"/>
</dbReference>
<keyword evidence="2" id="KW-0560">Oxidoreductase</keyword>
<keyword evidence="4" id="KW-1185">Reference proteome</keyword>
<evidence type="ECO:0000256" key="1">
    <source>
        <dbReference type="ARBA" id="ARBA00006484"/>
    </source>
</evidence>
<dbReference type="EMBL" id="JANEYG010000046">
    <property type="protein sequence ID" value="KAJ8916038.1"/>
    <property type="molecule type" value="Genomic_DNA"/>
</dbReference>
<dbReference type="AlphaFoldDB" id="A0AAV8VNY7"/>
<dbReference type="InterPro" id="IPR020904">
    <property type="entry name" value="Sc_DH/Rdtase_CS"/>
</dbReference>
<evidence type="ECO:0008006" key="5">
    <source>
        <dbReference type="Google" id="ProtNLM"/>
    </source>
</evidence>
<gene>
    <name evidence="3" type="ORF">NQ315_010906</name>
</gene>
<name>A0AAV8VNY7_9CUCU</name>
<comment type="caution">
    <text evidence="3">The sequence shown here is derived from an EMBL/GenBank/DDBJ whole genome shotgun (WGS) entry which is preliminary data.</text>
</comment>
<evidence type="ECO:0000313" key="4">
    <source>
        <dbReference type="Proteomes" id="UP001159042"/>
    </source>
</evidence>
<dbReference type="PROSITE" id="PS00061">
    <property type="entry name" value="ADH_SHORT"/>
    <property type="match status" value="1"/>
</dbReference>
<reference evidence="3 4" key="1">
    <citation type="journal article" date="2023" name="Insect Mol. Biol.">
        <title>Genome sequencing provides insights into the evolution of gene families encoding plant cell wall-degrading enzymes in longhorned beetles.</title>
        <authorList>
            <person name="Shin N.R."/>
            <person name="Okamura Y."/>
            <person name="Kirsch R."/>
            <person name="Pauchet Y."/>
        </authorList>
    </citation>
    <scope>NUCLEOTIDE SEQUENCE [LARGE SCALE GENOMIC DNA]</scope>
    <source>
        <strain evidence="3">EAD_L_NR</strain>
    </source>
</reference>
<comment type="similarity">
    <text evidence="1">Belongs to the short-chain dehydrogenases/reductases (SDR) family.</text>
</comment>